<feature type="non-terminal residue" evidence="1">
    <location>
        <position position="235"/>
    </location>
</feature>
<dbReference type="AlphaFoldDB" id="A0A383DM74"/>
<dbReference type="EMBL" id="UINC01218387">
    <property type="protein sequence ID" value="SVE45383.1"/>
    <property type="molecule type" value="Genomic_DNA"/>
</dbReference>
<sequence>YPVYTRFTLTYNLNMKKLLLLIALSFFSTQGFTASCPDGSEPQKTVSADGTYFVYKCGADSNNSQSKTQSSHKLDDPRNWPSGIKYARDTSANAILYFDEAVKPERLYINSHDRPPHNVAYTGNIETPISYYGFWPKGAYSKYSPYIGDFKEKFVYEQEIDEIVDGNDHAQRGFDIENKEVFSYHLQKFHNGDKSSLKTLKSLMFEWVNGPYWEALIPDRELFCTTCSNEQPSWE</sequence>
<organism evidence="1">
    <name type="scientific">marine metagenome</name>
    <dbReference type="NCBI Taxonomy" id="408172"/>
    <lineage>
        <taxon>unclassified sequences</taxon>
        <taxon>metagenomes</taxon>
        <taxon>ecological metagenomes</taxon>
    </lineage>
</organism>
<protein>
    <submittedName>
        <fullName evidence="1">Uncharacterized protein</fullName>
    </submittedName>
</protein>
<proteinExistence type="predicted"/>
<evidence type="ECO:0000313" key="1">
    <source>
        <dbReference type="EMBL" id="SVE45383.1"/>
    </source>
</evidence>
<gene>
    <name evidence="1" type="ORF">METZ01_LOCUS498237</name>
</gene>
<feature type="non-terminal residue" evidence="1">
    <location>
        <position position="1"/>
    </location>
</feature>
<name>A0A383DM74_9ZZZZ</name>
<reference evidence="1" key="1">
    <citation type="submission" date="2018-05" db="EMBL/GenBank/DDBJ databases">
        <authorList>
            <person name="Lanie J.A."/>
            <person name="Ng W.-L."/>
            <person name="Kazmierczak K.M."/>
            <person name="Andrzejewski T.M."/>
            <person name="Davidsen T.M."/>
            <person name="Wayne K.J."/>
            <person name="Tettelin H."/>
            <person name="Glass J.I."/>
            <person name="Rusch D."/>
            <person name="Podicherti R."/>
            <person name="Tsui H.-C.T."/>
            <person name="Winkler M.E."/>
        </authorList>
    </citation>
    <scope>NUCLEOTIDE SEQUENCE</scope>
</reference>
<accession>A0A383DM74</accession>